<keyword evidence="2" id="KW-1185">Reference proteome</keyword>
<protein>
    <recommendedName>
        <fullName evidence="3">CAP20</fullName>
    </recommendedName>
</protein>
<dbReference type="OrthoDB" id="376826at2759"/>
<reference evidence="1 2" key="1">
    <citation type="journal article" date="2014" name="BMC Genomics">
        <title>Comparative genome sequencing reveals chemotype-specific gene clusters in the toxigenic black mold Stachybotrys.</title>
        <authorList>
            <person name="Semeiks J."/>
            <person name="Borek D."/>
            <person name="Otwinowski Z."/>
            <person name="Grishin N.V."/>
        </authorList>
    </citation>
    <scope>NUCLEOTIDE SEQUENCE [LARGE SCALE GENOMIC DNA]</scope>
    <source>
        <strain evidence="1 2">IBT 40285</strain>
    </source>
</reference>
<name>A0A084QIG0_STAC4</name>
<dbReference type="InParanoid" id="A0A084QIG0"/>
<evidence type="ECO:0008006" key="3">
    <source>
        <dbReference type="Google" id="ProtNLM"/>
    </source>
</evidence>
<sequence>MPGPQVNGDIPHSASSSAFLEHVLSYPVVRDGIDTFKSNQYGQRSIELGDSAFQTFGAPVVSLLAKPYQYFSPYVHQADSFGAKTLDRVDEQFPAIKKPTSDLYKDSKSLIFLPINKGLQGKDRFLQIYAEERKKTEEQTIWAQGKAAVTAVFVVTNDTISWVSSFLKQNKEESNHVVNEKINQ</sequence>
<dbReference type="AlphaFoldDB" id="A0A084QIG0"/>
<evidence type="ECO:0000313" key="2">
    <source>
        <dbReference type="Proteomes" id="UP000028524"/>
    </source>
</evidence>
<dbReference type="Proteomes" id="UP000028524">
    <property type="component" value="Unassembled WGS sequence"/>
</dbReference>
<dbReference type="OMA" id="YSYVAPY"/>
<evidence type="ECO:0000313" key="1">
    <source>
        <dbReference type="EMBL" id="KFA63745.1"/>
    </source>
</evidence>
<organism evidence="1 2">
    <name type="scientific">Stachybotrys chlorohalonatus (strain IBT 40285)</name>
    <dbReference type="NCBI Taxonomy" id="1283841"/>
    <lineage>
        <taxon>Eukaryota</taxon>
        <taxon>Fungi</taxon>
        <taxon>Dikarya</taxon>
        <taxon>Ascomycota</taxon>
        <taxon>Pezizomycotina</taxon>
        <taxon>Sordariomycetes</taxon>
        <taxon>Hypocreomycetidae</taxon>
        <taxon>Hypocreales</taxon>
        <taxon>Stachybotryaceae</taxon>
        <taxon>Stachybotrys</taxon>
    </lineage>
</organism>
<dbReference type="STRING" id="1283841.A0A084QIG0"/>
<proteinExistence type="predicted"/>
<dbReference type="EMBL" id="KL660721">
    <property type="protein sequence ID" value="KFA63745.1"/>
    <property type="molecule type" value="Genomic_DNA"/>
</dbReference>
<dbReference type="HOGENOM" id="CLU_082150_0_0_1"/>
<accession>A0A084QIG0</accession>
<gene>
    <name evidence="1" type="ORF">S40285_02002</name>
</gene>